<dbReference type="Proteomes" id="UP001162483">
    <property type="component" value="Unassembled WGS sequence"/>
</dbReference>
<keyword evidence="3" id="KW-1185">Reference proteome</keyword>
<protein>
    <recommendedName>
        <fullName evidence="4">Secreted protein</fullName>
    </recommendedName>
</protein>
<sequence>MVTVGWCLVLLRSGPMRWCQKSNPQLGVQASLGPTELGQVSAQNILWAGTGPPPRVNWPRTNVPPTSISP</sequence>
<accession>A0ABN9AGM4</accession>
<evidence type="ECO:0000313" key="2">
    <source>
        <dbReference type="EMBL" id="CAI9533787.1"/>
    </source>
</evidence>
<dbReference type="EMBL" id="CATNWA010000155">
    <property type="protein sequence ID" value="CAI9533787.1"/>
    <property type="molecule type" value="Genomic_DNA"/>
</dbReference>
<feature type="compositionally biased region" description="Polar residues" evidence="1">
    <location>
        <begin position="59"/>
        <end position="70"/>
    </location>
</feature>
<evidence type="ECO:0008006" key="4">
    <source>
        <dbReference type="Google" id="ProtNLM"/>
    </source>
</evidence>
<organism evidence="2 3">
    <name type="scientific">Staurois parvus</name>
    <dbReference type="NCBI Taxonomy" id="386267"/>
    <lineage>
        <taxon>Eukaryota</taxon>
        <taxon>Metazoa</taxon>
        <taxon>Chordata</taxon>
        <taxon>Craniata</taxon>
        <taxon>Vertebrata</taxon>
        <taxon>Euteleostomi</taxon>
        <taxon>Amphibia</taxon>
        <taxon>Batrachia</taxon>
        <taxon>Anura</taxon>
        <taxon>Neobatrachia</taxon>
        <taxon>Ranoidea</taxon>
        <taxon>Ranidae</taxon>
        <taxon>Staurois</taxon>
    </lineage>
</organism>
<gene>
    <name evidence="2" type="ORF">SPARVUS_LOCUS489748</name>
</gene>
<feature type="region of interest" description="Disordered" evidence="1">
    <location>
        <begin position="51"/>
        <end position="70"/>
    </location>
</feature>
<proteinExistence type="predicted"/>
<reference evidence="2" key="1">
    <citation type="submission" date="2023-05" db="EMBL/GenBank/DDBJ databases">
        <authorList>
            <person name="Stuckert A."/>
        </authorList>
    </citation>
    <scope>NUCLEOTIDE SEQUENCE</scope>
</reference>
<name>A0ABN9AGM4_9NEOB</name>
<evidence type="ECO:0000313" key="3">
    <source>
        <dbReference type="Proteomes" id="UP001162483"/>
    </source>
</evidence>
<comment type="caution">
    <text evidence="2">The sequence shown here is derived from an EMBL/GenBank/DDBJ whole genome shotgun (WGS) entry which is preliminary data.</text>
</comment>
<evidence type="ECO:0000256" key="1">
    <source>
        <dbReference type="SAM" id="MobiDB-lite"/>
    </source>
</evidence>